<proteinExistence type="predicted"/>
<dbReference type="EMBL" id="KZ365739">
    <property type="protein sequence ID" value="PIO57394.1"/>
    <property type="molecule type" value="Genomic_DNA"/>
</dbReference>
<dbReference type="InterPro" id="IPR036880">
    <property type="entry name" value="Kunitz_BPTI_sf"/>
</dbReference>
<dbReference type="Gene3D" id="4.10.410.10">
    <property type="entry name" value="Pancreatic trypsin inhibitor Kunitz domain"/>
    <property type="match status" value="1"/>
</dbReference>
<feature type="domain" description="BPTI/Kunitz inhibitor" evidence="1">
    <location>
        <begin position="70"/>
        <end position="129"/>
    </location>
</feature>
<dbReference type="AlphaFoldDB" id="A0A2G9THE3"/>
<dbReference type="Pfam" id="PF00014">
    <property type="entry name" value="Kunitz_BPTI"/>
    <property type="match status" value="1"/>
</dbReference>
<evidence type="ECO:0000313" key="2">
    <source>
        <dbReference type="EMBL" id="PIO57394.1"/>
    </source>
</evidence>
<gene>
    <name evidence="2" type="ORF">TELCIR_21197</name>
</gene>
<dbReference type="GO" id="GO:0004867">
    <property type="term" value="F:serine-type endopeptidase inhibitor activity"/>
    <property type="evidence" value="ECO:0007669"/>
    <property type="project" value="InterPro"/>
</dbReference>
<dbReference type="InterPro" id="IPR002223">
    <property type="entry name" value="Kunitz_BPTI"/>
</dbReference>
<dbReference type="OrthoDB" id="5950222at2759"/>
<protein>
    <submittedName>
        <fullName evidence="2">Kunitz/Bovine pancreatic trypsin inhibitor domain protein</fullName>
    </submittedName>
</protein>
<evidence type="ECO:0000313" key="3">
    <source>
        <dbReference type="Proteomes" id="UP000230423"/>
    </source>
</evidence>
<dbReference type="PANTHER" id="PTHR46339:SF7">
    <property type="entry name" value="BPTI_KUNITZ INHIBITOR DOMAIN-CONTAINING PROTEIN"/>
    <property type="match status" value="1"/>
</dbReference>
<keyword evidence="3" id="KW-1185">Reference proteome</keyword>
<evidence type="ECO:0000259" key="1">
    <source>
        <dbReference type="PROSITE" id="PS50279"/>
    </source>
</evidence>
<feature type="non-terminal residue" evidence="2">
    <location>
        <position position="131"/>
    </location>
</feature>
<dbReference type="Proteomes" id="UP000230423">
    <property type="component" value="Unassembled WGS sequence"/>
</dbReference>
<dbReference type="SMART" id="SM00131">
    <property type="entry name" value="KU"/>
    <property type="match status" value="1"/>
</dbReference>
<dbReference type="SUPFAM" id="SSF57362">
    <property type="entry name" value="BPTI-like"/>
    <property type="match status" value="1"/>
</dbReference>
<reference evidence="2 3" key="1">
    <citation type="submission" date="2015-09" db="EMBL/GenBank/DDBJ databases">
        <title>Draft genome of the parasitic nematode Teladorsagia circumcincta isolate WARC Sus (inbred).</title>
        <authorList>
            <person name="Mitreva M."/>
        </authorList>
    </citation>
    <scope>NUCLEOTIDE SEQUENCE [LARGE SCALE GENOMIC DNA]</scope>
    <source>
        <strain evidence="2 3">S</strain>
    </source>
</reference>
<dbReference type="PANTHER" id="PTHR46339">
    <property type="entry name" value="PROTEIN CBG15282-RELATED"/>
    <property type="match status" value="1"/>
</dbReference>
<name>A0A2G9THE3_TELCI</name>
<organism evidence="2 3">
    <name type="scientific">Teladorsagia circumcincta</name>
    <name type="common">Brown stomach worm</name>
    <name type="synonym">Ostertagia circumcincta</name>
    <dbReference type="NCBI Taxonomy" id="45464"/>
    <lineage>
        <taxon>Eukaryota</taxon>
        <taxon>Metazoa</taxon>
        <taxon>Ecdysozoa</taxon>
        <taxon>Nematoda</taxon>
        <taxon>Chromadorea</taxon>
        <taxon>Rhabditida</taxon>
        <taxon>Rhabditina</taxon>
        <taxon>Rhabditomorpha</taxon>
        <taxon>Strongyloidea</taxon>
        <taxon>Trichostrongylidae</taxon>
        <taxon>Teladorsagia</taxon>
    </lineage>
</organism>
<dbReference type="InterPro" id="IPR053014">
    <property type="entry name" value="Cuticle_assoc_divergent"/>
</dbReference>
<feature type="non-terminal residue" evidence="2">
    <location>
        <position position="1"/>
    </location>
</feature>
<accession>A0A2G9THE3</accession>
<dbReference type="PROSITE" id="PS50279">
    <property type="entry name" value="BPTI_KUNITZ_2"/>
    <property type="match status" value="1"/>
</dbReference>
<sequence length="131" mass="15092">KTDMHENAFLICNLVKSRIERKICSNGEYFIDGKCRNAHVRYKRQGTAGSGRVGDFCSFNTDCLTVTFTCIQPKREADTGSAAPAGVRPRWWYNAVTGTCEQFMWDPWDETEMQSPNNFKTREHCESYCRD</sequence>